<dbReference type="EMBL" id="CM000137">
    <property type="protein sequence ID" value="EEC69413.1"/>
    <property type="molecule type" value="Genomic_DNA"/>
</dbReference>
<organism evidence="9 10">
    <name type="scientific">Oryza sativa subsp. indica</name>
    <name type="common">Rice</name>
    <dbReference type="NCBI Taxonomy" id="39946"/>
    <lineage>
        <taxon>Eukaryota</taxon>
        <taxon>Viridiplantae</taxon>
        <taxon>Streptophyta</taxon>
        <taxon>Embryophyta</taxon>
        <taxon>Tracheophyta</taxon>
        <taxon>Spermatophyta</taxon>
        <taxon>Magnoliopsida</taxon>
        <taxon>Liliopsida</taxon>
        <taxon>Poales</taxon>
        <taxon>Poaceae</taxon>
        <taxon>BOP clade</taxon>
        <taxon>Oryzoideae</taxon>
        <taxon>Oryzeae</taxon>
        <taxon>Oryzinae</taxon>
        <taxon>Oryza</taxon>
        <taxon>Oryza sativa</taxon>
    </lineage>
</organism>
<gene>
    <name evidence="9" type="ORF">OsI_38574</name>
</gene>
<evidence type="ECO:0000256" key="2">
    <source>
        <dbReference type="ARBA" id="ARBA00004123"/>
    </source>
</evidence>
<dbReference type="InterPro" id="IPR027806">
    <property type="entry name" value="HARBI1_dom"/>
</dbReference>
<protein>
    <recommendedName>
        <fullName evidence="8">DDE Tnp4 domain-containing protein</fullName>
    </recommendedName>
</protein>
<evidence type="ECO:0000313" key="9">
    <source>
        <dbReference type="EMBL" id="EEC69413.1"/>
    </source>
</evidence>
<evidence type="ECO:0000256" key="3">
    <source>
        <dbReference type="ARBA" id="ARBA00006958"/>
    </source>
</evidence>
<dbReference type="Gramene" id="BGIOSGA037508-TA">
    <property type="protein sequence ID" value="BGIOSGA037508-PA"/>
    <property type="gene ID" value="BGIOSGA037508"/>
</dbReference>
<accession>B8BM93</accession>
<reference evidence="9 10" key="1">
    <citation type="journal article" date="2005" name="PLoS Biol.">
        <title>The genomes of Oryza sativa: a history of duplications.</title>
        <authorList>
            <person name="Yu J."/>
            <person name="Wang J."/>
            <person name="Lin W."/>
            <person name="Li S."/>
            <person name="Li H."/>
            <person name="Zhou J."/>
            <person name="Ni P."/>
            <person name="Dong W."/>
            <person name="Hu S."/>
            <person name="Zeng C."/>
            <person name="Zhang J."/>
            <person name="Zhang Y."/>
            <person name="Li R."/>
            <person name="Xu Z."/>
            <person name="Li S."/>
            <person name="Li X."/>
            <person name="Zheng H."/>
            <person name="Cong L."/>
            <person name="Lin L."/>
            <person name="Yin J."/>
            <person name="Geng J."/>
            <person name="Li G."/>
            <person name="Shi J."/>
            <person name="Liu J."/>
            <person name="Lv H."/>
            <person name="Li J."/>
            <person name="Wang J."/>
            <person name="Deng Y."/>
            <person name="Ran L."/>
            <person name="Shi X."/>
            <person name="Wang X."/>
            <person name="Wu Q."/>
            <person name="Li C."/>
            <person name="Ren X."/>
            <person name="Wang J."/>
            <person name="Wang X."/>
            <person name="Li D."/>
            <person name="Liu D."/>
            <person name="Zhang X."/>
            <person name="Ji Z."/>
            <person name="Zhao W."/>
            <person name="Sun Y."/>
            <person name="Zhang Z."/>
            <person name="Bao J."/>
            <person name="Han Y."/>
            <person name="Dong L."/>
            <person name="Ji J."/>
            <person name="Chen P."/>
            <person name="Wu S."/>
            <person name="Liu J."/>
            <person name="Xiao Y."/>
            <person name="Bu D."/>
            <person name="Tan J."/>
            <person name="Yang L."/>
            <person name="Ye C."/>
            <person name="Zhang J."/>
            <person name="Xu J."/>
            <person name="Zhou Y."/>
            <person name="Yu Y."/>
            <person name="Zhang B."/>
            <person name="Zhuang S."/>
            <person name="Wei H."/>
            <person name="Liu B."/>
            <person name="Lei M."/>
            <person name="Yu H."/>
            <person name="Li Y."/>
            <person name="Xu H."/>
            <person name="Wei S."/>
            <person name="He X."/>
            <person name="Fang L."/>
            <person name="Zhang Z."/>
            <person name="Zhang Y."/>
            <person name="Huang X."/>
            <person name="Su Z."/>
            <person name="Tong W."/>
            <person name="Li J."/>
            <person name="Tong Z."/>
            <person name="Li S."/>
            <person name="Ye J."/>
            <person name="Wang L."/>
            <person name="Fang L."/>
            <person name="Lei T."/>
            <person name="Chen C."/>
            <person name="Chen H."/>
            <person name="Xu Z."/>
            <person name="Li H."/>
            <person name="Huang H."/>
            <person name="Zhang F."/>
            <person name="Xu H."/>
            <person name="Li N."/>
            <person name="Zhao C."/>
            <person name="Li S."/>
            <person name="Dong L."/>
            <person name="Huang Y."/>
            <person name="Li L."/>
            <person name="Xi Y."/>
            <person name="Qi Q."/>
            <person name="Li W."/>
            <person name="Zhang B."/>
            <person name="Hu W."/>
            <person name="Zhang Y."/>
            <person name="Tian X."/>
            <person name="Jiao Y."/>
            <person name="Liang X."/>
            <person name="Jin J."/>
            <person name="Gao L."/>
            <person name="Zheng W."/>
            <person name="Hao B."/>
            <person name="Liu S."/>
            <person name="Wang W."/>
            <person name="Yuan L."/>
            <person name="Cao M."/>
            <person name="McDermott J."/>
            <person name="Samudrala R."/>
            <person name="Wang J."/>
            <person name="Wong G.K."/>
            <person name="Yang H."/>
        </authorList>
    </citation>
    <scope>NUCLEOTIDE SEQUENCE [LARGE SCALE GENOMIC DNA]</scope>
    <source>
        <strain evidence="10">cv. 93-11</strain>
    </source>
</reference>
<dbReference type="InterPro" id="IPR045249">
    <property type="entry name" value="HARBI1-like"/>
</dbReference>
<dbReference type="Proteomes" id="UP000007015">
    <property type="component" value="Chromosome 12"/>
</dbReference>
<evidence type="ECO:0000256" key="5">
    <source>
        <dbReference type="ARBA" id="ARBA00022723"/>
    </source>
</evidence>
<comment type="similarity">
    <text evidence="3">Belongs to the HARBI1 family.</text>
</comment>
<evidence type="ECO:0000256" key="6">
    <source>
        <dbReference type="ARBA" id="ARBA00022801"/>
    </source>
</evidence>
<comment type="cofactor">
    <cofactor evidence="1">
        <name>a divalent metal cation</name>
        <dbReference type="ChEBI" id="CHEBI:60240"/>
    </cofactor>
</comment>
<evidence type="ECO:0000256" key="4">
    <source>
        <dbReference type="ARBA" id="ARBA00022722"/>
    </source>
</evidence>
<evidence type="ECO:0000259" key="8">
    <source>
        <dbReference type="Pfam" id="PF13359"/>
    </source>
</evidence>
<dbReference type="GO" id="GO:0046872">
    <property type="term" value="F:metal ion binding"/>
    <property type="evidence" value="ECO:0007669"/>
    <property type="project" value="UniProtKB-KW"/>
</dbReference>
<sequence>MLWQLACEFSPCLLLWSNTEINVILDLRLYLLGGKDLHTSPSLLADALESDDGLGVPPGKFYLIDAGYAARPGFLPPYCGCRYHLRKYGKRNYPRDMRELFSLRYSSLRVTIERAFGALKNRFKILYNRPFHLLHTRPKSS</sequence>
<evidence type="ECO:0000256" key="1">
    <source>
        <dbReference type="ARBA" id="ARBA00001968"/>
    </source>
</evidence>
<keyword evidence="7" id="KW-0539">Nucleus</keyword>
<keyword evidence="10" id="KW-1185">Reference proteome</keyword>
<evidence type="ECO:0000313" key="10">
    <source>
        <dbReference type="Proteomes" id="UP000007015"/>
    </source>
</evidence>
<dbReference type="HOGENOM" id="CLU_1828510_0_0_1"/>
<comment type="subcellular location">
    <subcellularLocation>
        <location evidence="2">Nucleus</location>
    </subcellularLocation>
</comment>
<keyword evidence="5" id="KW-0479">Metal-binding</keyword>
<evidence type="ECO:0000256" key="7">
    <source>
        <dbReference type="ARBA" id="ARBA00023242"/>
    </source>
</evidence>
<dbReference type="STRING" id="39946.B8BM93"/>
<keyword evidence="6" id="KW-0378">Hydrolase</keyword>
<dbReference type="AlphaFoldDB" id="B8BM93"/>
<dbReference type="GO" id="GO:0005634">
    <property type="term" value="C:nucleus"/>
    <property type="evidence" value="ECO:0007669"/>
    <property type="project" value="UniProtKB-SubCell"/>
</dbReference>
<dbReference type="Pfam" id="PF13359">
    <property type="entry name" value="DDE_Tnp_4"/>
    <property type="match status" value="1"/>
</dbReference>
<dbReference type="PANTHER" id="PTHR22930">
    <property type="match status" value="1"/>
</dbReference>
<dbReference type="PANTHER" id="PTHR22930:SF259">
    <property type="entry name" value="OS08G0106900 PROTEIN"/>
    <property type="match status" value="1"/>
</dbReference>
<proteinExistence type="inferred from homology"/>
<name>B8BM93_ORYSI</name>
<feature type="domain" description="DDE Tnp4" evidence="8">
    <location>
        <begin position="43"/>
        <end position="131"/>
    </location>
</feature>
<dbReference type="GO" id="GO:0004518">
    <property type="term" value="F:nuclease activity"/>
    <property type="evidence" value="ECO:0007669"/>
    <property type="project" value="UniProtKB-KW"/>
</dbReference>
<dbReference type="GO" id="GO:0016787">
    <property type="term" value="F:hydrolase activity"/>
    <property type="evidence" value="ECO:0007669"/>
    <property type="project" value="UniProtKB-KW"/>
</dbReference>
<keyword evidence="4" id="KW-0540">Nuclease</keyword>